<dbReference type="Gene3D" id="2.30.40.10">
    <property type="entry name" value="Urease, subunit C, domain 1"/>
    <property type="match status" value="1"/>
</dbReference>
<gene>
    <name evidence="5" type="ORF">QBZ16_000841</name>
</gene>
<dbReference type="InterPro" id="IPR011059">
    <property type="entry name" value="Metal-dep_hydrolase_composite"/>
</dbReference>
<keyword evidence="1" id="KW-0479">Metal-binding</keyword>
<dbReference type="NCBIfam" id="NF006055">
    <property type="entry name" value="PRK08203.1"/>
    <property type="match status" value="1"/>
</dbReference>
<evidence type="ECO:0000313" key="6">
    <source>
        <dbReference type="Proteomes" id="UP001255856"/>
    </source>
</evidence>
<dbReference type="InterPro" id="IPR006680">
    <property type="entry name" value="Amidohydro-rel"/>
</dbReference>
<evidence type="ECO:0000259" key="4">
    <source>
        <dbReference type="Pfam" id="PF01979"/>
    </source>
</evidence>
<evidence type="ECO:0000256" key="3">
    <source>
        <dbReference type="ARBA" id="ARBA00022833"/>
    </source>
</evidence>
<sequence length="475" mass="50802">MTAASGGVPRVVPEETVLYTDILRLATCHDDLGDISDASILVRGNVIAWVGPTASLPAAEREAAVRTVSLAGQVVIPGLVNTHHHMYQTLTRCVAQDSQLFGWLTSLYPAWSTMRGEDVYVSAKLAMSELILSGCTTSSDHLYIYPNDVLLDDTIRAAREVGLRFLATRGIMTLGASSGGLPPDDCVERAEAALADAERLIAQFHDASRYATLRIGLAPCSPFSVTDEVMRGAAAVAERHERVRLHTHLAENDEDVAYSQRRYGCRPGAYVRRMGWEHDRSWFAHCVKLDAGERAQFREAGMAVAHCPSSNLRLASGICPVRRLLDDGVTVALGVDGSASNDGSNLLQEARLALLLQRAGGDASGLRVREALRLATRGGAVALGWADAIGQIAPGFAADFVGWQTRGNLSMAGALRDPVSALLLCDPGRVTTSVINGEQIVADGALLTQDLETLIEDHNARSARICSVITDAPEA</sequence>
<reference evidence="5" key="1">
    <citation type="submission" date="2021-01" db="EMBL/GenBank/DDBJ databases">
        <authorList>
            <person name="Eckstrom K.M.E."/>
        </authorList>
    </citation>
    <scope>NUCLEOTIDE SEQUENCE</scope>
    <source>
        <strain evidence="5">UVCC 0001</strain>
    </source>
</reference>
<dbReference type="PANTHER" id="PTHR43794:SF11">
    <property type="entry name" value="AMIDOHYDROLASE-RELATED DOMAIN-CONTAINING PROTEIN"/>
    <property type="match status" value="1"/>
</dbReference>
<dbReference type="InterPro" id="IPR032466">
    <property type="entry name" value="Metal_Hydrolase"/>
</dbReference>
<keyword evidence="2" id="KW-0378">Hydrolase</keyword>
<dbReference type="Proteomes" id="UP001255856">
    <property type="component" value="Unassembled WGS sequence"/>
</dbReference>
<dbReference type="PANTHER" id="PTHR43794">
    <property type="entry name" value="AMINOHYDROLASE SSNA-RELATED"/>
    <property type="match status" value="1"/>
</dbReference>
<organism evidence="5 6">
    <name type="scientific">Prototheca wickerhamii</name>
    <dbReference type="NCBI Taxonomy" id="3111"/>
    <lineage>
        <taxon>Eukaryota</taxon>
        <taxon>Viridiplantae</taxon>
        <taxon>Chlorophyta</taxon>
        <taxon>core chlorophytes</taxon>
        <taxon>Trebouxiophyceae</taxon>
        <taxon>Chlorellales</taxon>
        <taxon>Chlorellaceae</taxon>
        <taxon>Prototheca</taxon>
    </lineage>
</organism>
<evidence type="ECO:0000256" key="2">
    <source>
        <dbReference type="ARBA" id="ARBA00022801"/>
    </source>
</evidence>
<protein>
    <recommendedName>
        <fullName evidence="4">Amidohydrolase-related domain-containing protein</fullName>
    </recommendedName>
</protein>
<keyword evidence="3" id="KW-0862">Zinc</keyword>
<accession>A0AAD9IHN4</accession>
<dbReference type="AlphaFoldDB" id="A0AAD9IHN4"/>
<dbReference type="Pfam" id="PF01979">
    <property type="entry name" value="Amidohydro_1"/>
    <property type="match status" value="1"/>
</dbReference>
<evidence type="ECO:0000256" key="1">
    <source>
        <dbReference type="ARBA" id="ARBA00022723"/>
    </source>
</evidence>
<dbReference type="GO" id="GO:0019239">
    <property type="term" value="F:deaminase activity"/>
    <property type="evidence" value="ECO:0007669"/>
    <property type="project" value="UniProtKB-ARBA"/>
</dbReference>
<keyword evidence="6" id="KW-1185">Reference proteome</keyword>
<dbReference type="InterPro" id="IPR050287">
    <property type="entry name" value="MTA/SAH_deaminase"/>
</dbReference>
<dbReference type="SUPFAM" id="SSF51556">
    <property type="entry name" value="Metallo-dependent hydrolases"/>
    <property type="match status" value="1"/>
</dbReference>
<dbReference type="SUPFAM" id="SSF51338">
    <property type="entry name" value="Composite domain of metallo-dependent hydrolases"/>
    <property type="match status" value="1"/>
</dbReference>
<proteinExistence type="predicted"/>
<dbReference type="Gene3D" id="3.20.20.140">
    <property type="entry name" value="Metal-dependent hydrolases"/>
    <property type="match status" value="1"/>
</dbReference>
<dbReference type="GO" id="GO:0016814">
    <property type="term" value="F:hydrolase activity, acting on carbon-nitrogen (but not peptide) bonds, in cyclic amidines"/>
    <property type="evidence" value="ECO:0007669"/>
    <property type="project" value="UniProtKB-ARBA"/>
</dbReference>
<dbReference type="FunFam" id="3.20.20.140:FF:000014">
    <property type="entry name" value="5-methylthioadenosine/S-adenosylhomocysteine deaminase"/>
    <property type="match status" value="1"/>
</dbReference>
<dbReference type="CDD" id="cd01298">
    <property type="entry name" value="ATZ_TRZ_like"/>
    <property type="match status" value="1"/>
</dbReference>
<dbReference type="EMBL" id="JASFZW010000010">
    <property type="protein sequence ID" value="KAK2076317.1"/>
    <property type="molecule type" value="Genomic_DNA"/>
</dbReference>
<evidence type="ECO:0000313" key="5">
    <source>
        <dbReference type="EMBL" id="KAK2076317.1"/>
    </source>
</evidence>
<comment type="caution">
    <text evidence="5">The sequence shown here is derived from an EMBL/GenBank/DDBJ whole genome shotgun (WGS) entry which is preliminary data.</text>
</comment>
<dbReference type="GO" id="GO:0046872">
    <property type="term" value="F:metal ion binding"/>
    <property type="evidence" value="ECO:0007669"/>
    <property type="project" value="UniProtKB-KW"/>
</dbReference>
<feature type="domain" description="Amidohydrolase-related" evidence="4">
    <location>
        <begin position="74"/>
        <end position="410"/>
    </location>
</feature>
<name>A0AAD9IHN4_PROWI</name>